<dbReference type="PANTHER" id="PTHR41878">
    <property type="entry name" value="LEXA REPRESSOR-RELATED"/>
    <property type="match status" value="1"/>
</dbReference>
<dbReference type="InterPro" id="IPR012912">
    <property type="entry name" value="Plasmid_pRiA4b_Orf3-like"/>
</dbReference>
<dbReference type="InterPro" id="IPR024047">
    <property type="entry name" value="MM3350-like_sf"/>
</dbReference>
<dbReference type="EMBL" id="GEBQ01015812">
    <property type="protein sequence ID" value="JAT24165.1"/>
    <property type="molecule type" value="Transcribed_RNA"/>
</dbReference>
<protein>
    <recommendedName>
        <fullName evidence="1">Plasmid pRiA4b Orf3-like domain-containing protein</fullName>
    </recommendedName>
</protein>
<evidence type="ECO:0000313" key="2">
    <source>
        <dbReference type="EMBL" id="JAT24165.1"/>
    </source>
</evidence>
<gene>
    <name evidence="2" type="ORF">g.15692</name>
</gene>
<name>A0A1B6LKE4_9HEMI</name>
<reference evidence="2" key="1">
    <citation type="submission" date="2015-11" db="EMBL/GenBank/DDBJ databases">
        <title>De novo transcriptome assembly of four potential Pierce s Disease insect vectors from Arizona vineyards.</title>
        <authorList>
            <person name="Tassone E.E."/>
        </authorList>
    </citation>
    <scope>NUCLEOTIDE SEQUENCE</scope>
</reference>
<feature type="domain" description="Plasmid pRiA4b Orf3-like" evidence="1">
    <location>
        <begin position="5"/>
        <end position="182"/>
    </location>
</feature>
<evidence type="ECO:0000259" key="1">
    <source>
        <dbReference type="Pfam" id="PF07929"/>
    </source>
</evidence>
<sequence>MGDPKAYQLKITLEGIRPQIWRRIQIPGYWSFRSLHNAIQDAMGWRNCHNYYFQAWNHKEDKKYTIDPFDNIFEGIADNNALIRDYFAKPKDKAYYEYDMGDSWAHVITLEKIVPEHKQKKYPICLDGKRACPPENAGGIDQYKYIVKVMKDRKHAEYDHYKSWIQMTTGSRNFRPEHFNPKTAFKNWKCVRAWGPAD</sequence>
<proteinExistence type="predicted"/>
<dbReference type="PANTHER" id="PTHR41878:SF1">
    <property type="entry name" value="TNPR PROTEIN"/>
    <property type="match status" value="1"/>
</dbReference>
<dbReference type="Pfam" id="PF07929">
    <property type="entry name" value="PRiA4_ORF3"/>
    <property type="match status" value="1"/>
</dbReference>
<dbReference type="SUPFAM" id="SSF159941">
    <property type="entry name" value="MM3350-like"/>
    <property type="match status" value="1"/>
</dbReference>
<organism evidence="2">
    <name type="scientific">Graphocephala atropunctata</name>
    <dbReference type="NCBI Taxonomy" id="36148"/>
    <lineage>
        <taxon>Eukaryota</taxon>
        <taxon>Metazoa</taxon>
        <taxon>Ecdysozoa</taxon>
        <taxon>Arthropoda</taxon>
        <taxon>Hexapoda</taxon>
        <taxon>Insecta</taxon>
        <taxon>Pterygota</taxon>
        <taxon>Neoptera</taxon>
        <taxon>Paraneoptera</taxon>
        <taxon>Hemiptera</taxon>
        <taxon>Auchenorrhyncha</taxon>
        <taxon>Membracoidea</taxon>
        <taxon>Cicadellidae</taxon>
        <taxon>Cicadellinae</taxon>
        <taxon>Cicadellini</taxon>
        <taxon>Graphocephala</taxon>
    </lineage>
</organism>
<dbReference type="Gene3D" id="3.10.290.30">
    <property type="entry name" value="MM3350-like"/>
    <property type="match status" value="1"/>
</dbReference>
<dbReference type="AlphaFoldDB" id="A0A1B6LKE4"/>
<accession>A0A1B6LKE4</accession>